<name>A0A804MHH8_MAIZE</name>
<dbReference type="PANTHER" id="PTHR36037:SF1">
    <property type="entry name" value="RNA-DIRECTED DNA POLYMERASE (REVERSE TRANSCRIPTASE)-RELATED FAMILY PROTEIN"/>
    <property type="match status" value="1"/>
</dbReference>
<evidence type="ECO:0000313" key="3">
    <source>
        <dbReference type="Proteomes" id="UP000007305"/>
    </source>
</evidence>
<reference evidence="2" key="2">
    <citation type="submission" date="2019-07" db="EMBL/GenBank/DDBJ databases">
        <authorList>
            <person name="Seetharam A."/>
            <person name="Woodhouse M."/>
            <person name="Cannon E."/>
        </authorList>
    </citation>
    <scope>NUCLEOTIDE SEQUENCE [LARGE SCALE GENOMIC DNA]</scope>
    <source>
        <strain evidence="2">cv. B73</strain>
    </source>
</reference>
<reference evidence="3" key="1">
    <citation type="submission" date="2015-12" db="EMBL/GenBank/DDBJ databases">
        <title>Update maize B73 reference genome by single molecule sequencing technologies.</title>
        <authorList>
            <consortium name="Maize Genome Sequencing Project"/>
            <person name="Ware D."/>
        </authorList>
    </citation>
    <scope>NUCLEOTIDE SEQUENCE [LARGE SCALE GENOMIC DNA]</scope>
    <source>
        <strain evidence="3">cv. B73</strain>
    </source>
</reference>
<evidence type="ECO:0007829" key="4">
    <source>
        <dbReference type="PeptideAtlas" id="A0A804MHH8"/>
    </source>
</evidence>
<dbReference type="PANTHER" id="PTHR36037">
    <property type="entry name" value="RNA-DIRECTED DNA POLYMERASE (REVERSE TRANSCRIPTASE)-RELATED FAMILY PROTEIN"/>
    <property type="match status" value="1"/>
</dbReference>
<protein>
    <submittedName>
        <fullName evidence="2">Uncharacterized protein</fullName>
    </submittedName>
</protein>
<reference evidence="2" key="3">
    <citation type="submission" date="2021-05" db="UniProtKB">
        <authorList>
            <consortium name="EnsemblPlants"/>
        </authorList>
    </citation>
    <scope>IDENTIFICATION</scope>
    <source>
        <strain evidence="2">cv. B73</strain>
    </source>
</reference>
<evidence type="ECO:0000256" key="1">
    <source>
        <dbReference type="SAM" id="MobiDB-lite"/>
    </source>
</evidence>
<organism evidence="2 3">
    <name type="scientific">Zea mays</name>
    <name type="common">Maize</name>
    <dbReference type="NCBI Taxonomy" id="4577"/>
    <lineage>
        <taxon>Eukaryota</taxon>
        <taxon>Viridiplantae</taxon>
        <taxon>Streptophyta</taxon>
        <taxon>Embryophyta</taxon>
        <taxon>Tracheophyta</taxon>
        <taxon>Spermatophyta</taxon>
        <taxon>Magnoliopsida</taxon>
        <taxon>Liliopsida</taxon>
        <taxon>Poales</taxon>
        <taxon>Poaceae</taxon>
        <taxon>PACMAD clade</taxon>
        <taxon>Panicoideae</taxon>
        <taxon>Andropogonodae</taxon>
        <taxon>Andropogoneae</taxon>
        <taxon>Tripsacinae</taxon>
        <taxon>Zea</taxon>
    </lineage>
</organism>
<accession>A0A804MHH8</accession>
<dbReference type="Proteomes" id="UP000007305">
    <property type="component" value="Chromosome 2"/>
</dbReference>
<dbReference type="GeneID" id="100381501"/>
<feature type="region of interest" description="Disordered" evidence="1">
    <location>
        <begin position="1"/>
        <end position="20"/>
    </location>
</feature>
<sequence>MAEAQALVPAQGPDEAPLDASAIHSRVEQLSLKRLEVEPEAEVAEDEVALGLDSTHKAAQDAMDEWDSATAAVSIDDLDAYLEQLRKDVAMAEQGNQKVSGEISVTAETTFNDMIQLDVGIEMLESLISNLGPKALNHFDESSVLGLSDSTDSCRNRSIADKDYIYELELDHQIEKSTMELEILQHLQRDDEMFQLESKLLPFGAKILDFKDDCLRMFLKAPILTSDCEIYGQKFNCSIDSFISDHELLIEIDKINMEPKKVQIIPDDMSVDILIERMESSRDTVCSPTLIWLIQQCQHQSIINALRRSLVNDANSSRHCFEYLNKKEMIVAHLDRGDRPTNIASTILCKTKELANELEPQIRQHLLTLVDAVEDIIIRELRSR</sequence>
<evidence type="ECO:0000313" key="2">
    <source>
        <dbReference type="EnsemblPlants" id="Zm00001eb085830_P002"/>
    </source>
</evidence>
<proteinExistence type="evidence at protein level"/>
<dbReference type="Gramene" id="Zm00001eb085830_T002">
    <property type="protein sequence ID" value="Zm00001eb085830_P002"/>
    <property type="gene ID" value="Zm00001eb085830"/>
</dbReference>
<dbReference type="EnsemblPlants" id="Zm00001eb085830_T002">
    <property type="protein sequence ID" value="Zm00001eb085830_P002"/>
    <property type="gene ID" value="Zm00001eb085830"/>
</dbReference>
<gene>
    <name evidence="2" type="primary">LOC100381501</name>
</gene>
<dbReference type="RefSeq" id="XP_008668256.1">
    <property type="nucleotide sequence ID" value="XM_008670034.3"/>
</dbReference>
<dbReference type="AlphaFoldDB" id="A0A804MHH8"/>
<keyword evidence="4" id="KW-1267">Proteomics identification</keyword>
<keyword evidence="3" id="KW-1185">Reference proteome</keyword>
<dbReference type="OrthoDB" id="1927690at2759"/>